<name>A0A1A9X2N4_9MUSC</name>
<evidence type="ECO:0000313" key="4">
    <source>
        <dbReference type="EnsemblMetazoa" id="GBRI042112-PA"/>
    </source>
</evidence>
<dbReference type="GO" id="GO:0043162">
    <property type="term" value="P:ubiquitin-dependent protein catabolic process via the multivesicular body sorting pathway"/>
    <property type="evidence" value="ECO:0007669"/>
    <property type="project" value="InterPro"/>
</dbReference>
<reference evidence="5" key="1">
    <citation type="submission" date="2014-03" db="EMBL/GenBank/DDBJ databases">
        <authorList>
            <person name="Aksoy S."/>
            <person name="Warren W."/>
            <person name="Wilson R.K."/>
        </authorList>
    </citation>
    <scope>NUCLEOTIDE SEQUENCE [LARGE SCALE GENOMIC DNA]</scope>
    <source>
        <strain evidence="5">IAEA</strain>
    </source>
</reference>
<keyword evidence="1" id="KW-0175">Coiled coil</keyword>
<dbReference type="GO" id="GO:0043130">
    <property type="term" value="F:ubiquitin binding"/>
    <property type="evidence" value="ECO:0007669"/>
    <property type="project" value="InterPro"/>
</dbReference>
<dbReference type="STRING" id="37001.A0A1A9X2N4"/>
<keyword evidence="5" id="KW-1185">Reference proteome</keyword>
<dbReference type="InterPro" id="IPR042575">
    <property type="entry name" value="UBAP1_C"/>
</dbReference>
<evidence type="ECO:0000259" key="3">
    <source>
        <dbReference type="PROSITE" id="PS51497"/>
    </source>
</evidence>
<dbReference type="AlphaFoldDB" id="A0A1A9X2N4"/>
<feature type="compositionally biased region" description="Basic and acidic residues" evidence="2">
    <location>
        <begin position="258"/>
        <end position="273"/>
    </location>
</feature>
<proteinExistence type="predicted"/>
<dbReference type="InterPro" id="IPR023340">
    <property type="entry name" value="UMA"/>
</dbReference>
<dbReference type="EnsemblMetazoa" id="GBRI042112-RA">
    <property type="protein sequence ID" value="GBRI042112-PA"/>
    <property type="gene ID" value="GBRI042112"/>
</dbReference>
<evidence type="ECO:0000256" key="1">
    <source>
        <dbReference type="SAM" id="Coils"/>
    </source>
</evidence>
<dbReference type="InterPro" id="IPR038870">
    <property type="entry name" value="UBAP1"/>
</dbReference>
<accession>A0A1A9X2N4</accession>
<dbReference type="PANTHER" id="PTHR15960:SF5">
    <property type="entry name" value="LD44032P"/>
    <property type="match status" value="1"/>
</dbReference>
<feature type="coiled-coil region" evidence="1">
    <location>
        <begin position="66"/>
        <end position="93"/>
    </location>
</feature>
<protein>
    <recommendedName>
        <fullName evidence="3">UMA domain-containing protein</fullName>
    </recommendedName>
</protein>
<evidence type="ECO:0000313" key="5">
    <source>
        <dbReference type="Proteomes" id="UP000091820"/>
    </source>
</evidence>
<dbReference type="Proteomes" id="UP000091820">
    <property type="component" value="Unassembled WGS sequence"/>
</dbReference>
<dbReference type="PANTHER" id="PTHR15960">
    <property type="entry name" value="LD44032P"/>
    <property type="match status" value="1"/>
</dbReference>
<sequence>MSGVINQMQGVPVKIVEKYKPLPCLYQLSPITSNKLLLPSNIFNESSFFTYDFQTERRVLIKAQEWRRLRQREKDLKQERMEKRNQRKAEEREKQILGAVSYPEDLSSGSEDDVSNISPSFIGNSSLVGACDNLNSFHNILQPTVLRCLNTNQFETPHDVKLGNTINYKDFEADTSSPFDNIELKSINDLDILAQVLHNTQFATNSQPSLNEQEIILTNPCDSDIPTKYNNVQPYYKEKSNQTYSSFLDDSSITKNSSSEEKHTLSDNDPKSLLKTDIDRRSKSVPALARNLSGIELKRSGKSSYNLQNNIATLDNGTNYCGTYFSQLNDSNKQLAERISTIGFPLERVARTILLIGVDDSKIIQHLILFSELSGSGYEETKIVEALLRHGNNKAKALKDLIT</sequence>
<dbReference type="Gene3D" id="1.20.120.1920">
    <property type="entry name" value="UBAP1 SOUBA domain"/>
    <property type="match status" value="1"/>
</dbReference>
<reference evidence="4" key="2">
    <citation type="submission" date="2020-05" db="UniProtKB">
        <authorList>
            <consortium name="EnsemblMetazoa"/>
        </authorList>
    </citation>
    <scope>IDENTIFICATION</scope>
    <source>
        <strain evidence="4">IAEA</strain>
    </source>
</reference>
<feature type="domain" description="UMA" evidence="3">
    <location>
        <begin position="8"/>
        <end position="60"/>
    </location>
</feature>
<feature type="region of interest" description="Disordered" evidence="2">
    <location>
        <begin position="250"/>
        <end position="273"/>
    </location>
</feature>
<dbReference type="VEuPathDB" id="VectorBase:GBRI042112"/>
<evidence type="ECO:0000256" key="2">
    <source>
        <dbReference type="SAM" id="MobiDB-lite"/>
    </source>
</evidence>
<dbReference type="PROSITE" id="PS51497">
    <property type="entry name" value="UMA"/>
    <property type="match status" value="1"/>
</dbReference>
<dbReference type="GO" id="GO:0000813">
    <property type="term" value="C:ESCRT I complex"/>
    <property type="evidence" value="ECO:0007669"/>
    <property type="project" value="InterPro"/>
</dbReference>
<organism evidence="4 5">
    <name type="scientific">Glossina brevipalpis</name>
    <dbReference type="NCBI Taxonomy" id="37001"/>
    <lineage>
        <taxon>Eukaryota</taxon>
        <taxon>Metazoa</taxon>
        <taxon>Ecdysozoa</taxon>
        <taxon>Arthropoda</taxon>
        <taxon>Hexapoda</taxon>
        <taxon>Insecta</taxon>
        <taxon>Pterygota</taxon>
        <taxon>Neoptera</taxon>
        <taxon>Endopterygota</taxon>
        <taxon>Diptera</taxon>
        <taxon>Brachycera</taxon>
        <taxon>Muscomorpha</taxon>
        <taxon>Hippoboscoidea</taxon>
        <taxon>Glossinidae</taxon>
        <taxon>Glossina</taxon>
    </lineage>
</organism>